<dbReference type="RefSeq" id="WP_276346082.1">
    <property type="nucleotide sequence ID" value="NZ_SMBZ01000004.1"/>
</dbReference>
<evidence type="ECO:0000256" key="4">
    <source>
        <dbReference type="ARBA" id="ARBA00022692"/>
    </source>
</evidence>
<proteinExistence type="inferred from homology"/>
<organism evidence="14 15">
    <name type="scientific">Sphingobacterium alimentarium</name>
    <dbReference type="NCBI Taxonomy" id="797292"/>
    <lineage>
        <taxon>Bacteria</taxon>
        <taxon>Pseudomonadati</taxon>
        <taxon>Bacteroidota</taxon>
        <taxon>Sphingobacteriia</taxon>
        <taxon>Sphingobacteriales</taxon>
        <taxon>Sphingobacteriaceae</taxon>
        <taxon>Sphingobacterium</taxon>
    </lineage>
</organism>
<comment type="caution">
    <text evidence="14">The sequence shown here is derived from an EMBL/GenBank/DDBJ whole genome shotgun (WGS) entry which is preliminary data.</text>
</comment>
<comment type="function">
    <text evidence="12">Catalyzes the acylation of glycosyl-4,4'-diaponeurosporenoate, i.e. the esterification of glucose at the C6'' position with the carboxyl group of the C(15) fatty acid 12-methyltetradecanoic acid, to yield staphyloxanthin. This is the last step in the biosynthesis of this orange pigment, present in most staphylococci strains.</text>
</comment>
<comment type="subcellular location">
    <subcellularLocation>
        <location evidence="1">Cell membrane</location>
        <topology evidence="1">Single-pass membrane protein</topology>
    </subcellularLocation>
</comment>
<dbReference type="AlphaFoldDB" id="A0A4R3W0M3"/>
<dbReference type="InterPro" id="IPR044021">
    <property type="entry name" value="CrtO"/>
</dbReference>
<keyword evidence="2" id="KW-1003">Cell membrane</keyword>
<comment type="pathway">
    <text evidence="9">Carotenoid biosynthesis; staphyloxanthin biosynthesis; staphyloxanthin from farnesyl diphosphate: step 5/5.</text>
</comment>
<keyword evidence="3" id="KW-0808">Transferase</keyword>
<evidence type="ECO:0000256" key="12">
    <source>
        <dbReference type="ARBA" id="ARBA00025324"/>
    </source>
</evidence>
<dbReference type="Pfam" id="PF18927">
    <property type="entry name" value="CrtO"/>
    <property type="match status" value="1"/>
</dbReference>
<feature type="transmembrane region" description="Helical" evidence="13">
    <location>
        <begin position="12"/>
        <end position="35"/>
    </location>
</feature>
<feature type="transmembrane region" description="Helical" evidence="13">
    <location>
        <begin position="145"/>
        <end position="163"/>
    </location>
</feature>
<keyword evidence="4 13" id="KW-0812">Transmembrane</keyword>
<keyword evidence="6 13" id="KW-1133">Transmembrane helix</keyword>
<evidence type="ECO:0000256" key="6">
    <source>
        <dbReference type="ARBA" id="ARBA00022989"/>
    </source>
</evidence>
<name>A0A4R3W0M3_9SPHI</name>
<evidence type="ECO:0000256" key="1">
    <source>
        <dbReference type="ARBA" id="ARBA00004162"/>
    </source>
</evidence>
<keyword evidence="15" id="KW-1185">Reference proteome</keyword>
<comment type="similarity">
    <text evidence="10">Belongs to the acyltransferase CrtO family.</text>
</comment>
<keyword evidence="8" id="KW-0012">Acyltransferase</keyword>
<dbReference type="EMBL" id="SMBZ01000004">
    <property type="protein sequence ID" value="TCV19531.1"/>
    <property type="molecule type" value="Genomic_DNA"/>
</dbReference>
<accession>A0A4R3W0M3</accession>
<dbReference type="UniPathway" id="UPA00029">
    <property type="reaction ID" value="UER00560"/>
</dbReference>
<dbReference type="Proteomes" id="UP000295197">
    <property type="component" value="Unassembled WGS sequence"/>
</dbReference>
<evidence type="ECO:0000256" key="7">
    <source>
        <dbReference type="ARBA" id="ARBA00023136"/>
    </source>
</evidence>
<gene>
    <name evidence="14" type="ORF">EDC17_100453</name>
</gene>
<evidence type="ECO:0000256" key="2">
    <source>
        <dbReference type="ARBA" id="ARBA00022475"/>
    </source>
</evidence>
<dbReference type="GO" id="GO:0005886">
    <property type="term" value="C:plasma membrane"/>
    <property type="evidence" value="ECO:0007669"/>
    <property type="project" value="UniProtKB-SubCell"/>
</dbReference>
<evidence type="ECO:0000256" key="5">
    <source>
        <dbReference type="ARBA" id="ARBA00022729"/>
    </source>
</evidence>
<evidence type="ECO:0000256" key="13">
    <source>
        <dbReference type="SAM" id="Phobius"/>
    </source>
</evidence>
<evidence type="ECO:0000313" key="15">
    <source>
        <dbReference type="Proteomes" id="UP000295197"/>
    </source>
</evidence>
<evidence type="ECO:0000256" key="10">
    <source>
        <dbReference type="ARBA" id="ARBA00023603"/>
    </source>
</evidence>
<reference evidence="14 15" key="1">
    <citation type="submission" date="2019-03" db="EMBL/GenBank/DDBJ databases">
        <title>Genomic Encyclopedia of Type Strains, Phase IV (KMG-IV): sequencing the most valuable type-strain genomes for metagenomic binning, comparative biology and taxonomic classification.</title>
        <authorList>
            <person name="Goeker M."/>
        </authorList>
    </citation>
    <scope>NUCLEOTIDE SEQUENCE [LARGE SCALE GENOMIC DNA]</scope>
    <source>
        <strain evidence="14 15">DSM 22362</strain>
    </source>
</reference>
<keyword evidence="5" id="KW-0732">Signal</keyword>
<evidence type="ECO:0000256" key="3">
    <source>
        <dbReference type="ARBA" id="ARBA00022679"/>
    </source>
</evidence>
<evidence type="ECO:0000256" key="11">
    <source>
        <dbReference type="ARBA" id="ARBA00023667"/>
    </source>
</evidence>
<keyword evidence="7 13" id="KW-0472">Membrane</keyword>
<evidence type="ECO:0000256" key="9">
    <source>
        <dbReference type="ARBA" id="ARBA00023588"/>
    </source>
</evidence>
<evidence type="ECO:0000313" key="14">
    <source>
        <dbReference type="EMBL" id="TCV19531.1"/>
    </source>
</evidence>
<sequence length="176" mass="20815">MRNTKKPYKRDILNQIINFFWTALCFSPVFWFWFQEGIDNIYFYVFLGVALFFGALPGKILSKFTLSADKKVYEKYGIKFIRKFVQNGDIVNSRTNGLGAPSIKGKAKARDYLKTIAMYERYHWICLLFFLLTTIYGFFNEHFLLGFSILAANFLYNLIPIFLQQYNKIRIKKIVD</sequence>
<feature type="transmembrane region" description="Helical" evidence="13">
    <location>
        <begin position="41"/>
        <end position="61"/>
    </location>
</feature>
<dbReference type="GO" id="GO:0016746">
    <property type="term" value="F:acyltransferase activity"/>
    <property type="evidence" value="ECO:0007669"/>
    <property type="project" value="UniProtKB-KW"/>
</dbReference>
<feature type="transmembrane region" description="Helical" evidence="13">
    <location>
        <begin position="122"/>
        <end position="139"/>
    </location>
</feature>
<protein>
    <recommendedName>
        <fullName evidence="11">Glycosyl-4,4'-diaponeurosporenoate acyltransferase</fullName>
    </recommendedName>
</protein>
<evidence type="ECO:0000256" key="8">
    <source>
        <dbReference type="ARBA" id="ARBA00023315"/>
    </source>
</evidence>